<protein>
    <submittedName>
        <fullName evidence="6">Ketoacyl-ACP synthase III</fullName>
    </submittedName>
</protein>
<evidence type="ECO:0000256" key="3">
    <source>
        <dbReference type="ARBA" id="ARBA00023315"/>
    </source>
</evidence>
<dbReference type="NCBIfam" id="NF006829">
    <property type="entry name" value="PRK09352.1"/>
    <property type="match status" value="1"/>
</dbReference>
<dbReference type="PANTHER" id="PTHR34069:SF2">
    <property type="entry name" value="BETA-KETOACYL-[ACYL-CARRIER-PROTEIN] SYNTHASE III"/>
    <property type="match status" value="1"/>
</dbReference>
<sequence>MPLGILDVSGYVPRQVVGNSDISSRAGVDKGWIESRTGILERRYAPDRVATSDLAVQAAEPLVRDKSVRQRMGAVIVATATPDQPQPATASFVQAGLQLPPLPAFDVNAVCSGFLYAIAAAEGVLAAQPSAAYALVIGADKFSSIMDPNDPRTVSLFGDGAGAALLGQVPEGYGIRGKALVADGATADFVRVEGGGTRAPLDPEAISAGDQLFRMDGRAVKEWALQFVPKVVDEALLQAGESIDDMDRVIFHQGNANLVQSLAAKIGIPPEKVALTAPFWGNTAAASIPLTLSHENELRGIRRGEKILLASVGGGMTAAAVVLTWF</sequence>
<dbReference type="SUPFAM" id="SSF53901">
    <property type="entry name" value="Thiolase-like"/>
    <property type="match status" value="1"/>
</dbReference>
<evidence type="ECO:0000259" key="4">
    <source>
        <dbReference type="Pfam" id="PF08541"/>
    </source>
</evidence>
<dbReference type="EMBL" id="JAVRES010000001">
    <property type="protein sequence ID" value="MDT0433331.1"/>
    <property type="molecule type" value="Genomic_DNA"/>
</dbReference>
<dbReference type="Pfam" id="PF08545">
    <property type="entry name" value="ACP_syn_III"/>
    <property type="match status" value="1"/>
</dbReference>
<evidence type="ECO:0000256" key="1">
    <source>
        <dbReference type="ARBA" id="ARBA00022490"/>
    </source>
</evidence>
<evidence type="ECO:0000313" key="7">
    <source>
        <dbReference type="Proteomes" id="UP001183535"/>
    </source>
</evidence>
<evidence type="ECO:0000256" key="2">
    <source>
        <dbReference type="ARBA" id="ARBA00022679"/>
    </source>
</evidence>
<keyword evidence="1" id="KW-0963">Cytoplasm</keyword>
<dbReference type="InterPro" id="IPR013751">
    <property type="entry name" value="ACP_syn_III_N"/>
</dbReference>
<dbReference type="InterPro" id="IPR016039">
    <property type="entry name" value="Thiolase-like"/>
</dbReference>
<feature type="domain" description="Beta-ketoacyl-[acyl-carrier-protein] synthase III C-terminal" evidence="4">
    <location>
        <begin position="238"/>
        <end position="325"/>
    </location>
</feature>
<keyword evidence="2" id="KW-0808">Transferase</keyword>
<keyword evidence="7" id="KW-1185">Reference proteome</keyword>
<dbReference type="Pfam" id="PF08541">
    <property type="entry name" value="ACP_syn_III_C"/>
    <property type="match status" value="1"/>
</dbReference>
<evidence type="ECO:0000259" key="5">
    <source>
        <dbReference type="Pfam" id="PF08545"/>
    </source>
</evidence>
<proteinExistence type="predicted"/>
<dbReference type="Gene3D" id="3.40.47.10">
    <property type="match status" value="1"/>
</dbReference>
<gene>
    <name evidence="6" type="ORF">RM877_01410</name>
</gene>
<organism evidence="6 7">
    <name type="scientific">Streptomyces doudnae</name>
    <dbReference type="NCBI Taxonomy" id="3075536"/>
    <lineage>
        <taxon>Bacteria</taxon>
        <taxon>Bacillati</taxon>
        <taxon>Actinomycetota</taxon>
        <taxon>Actinomycetes</taxon>
        <taxon>Kitasatosporales</taxon>
        <taxon>Streptomycetaceae</taxon>
        <taxon>Streptomyces</taxon>
    </lineage>
</organism>
<dbReference type="RefSeq" id="WP_093834925.1">
    <property type="nucleotide sequence ID" value="NZ_JAVRES010000001.1"/>
</dbReference>
<reference evidence="7" key="1">
    <citation type="submission" date="2023-07" db="EMBL/GenBank/DDBJ databases">
        <title>30 novel species of actinomycetes from the DSMZ collection.</title>
        <authorList>
            <person name="Nouioui I."/>
        </authorList>
    </citation>
    <scope>NUCLEOTIDE SEQUENCE [LARGE SCALE GENOMIC DNA]</scope>
    <source>
        <strain evidence="7">DSM 41981</strain>
    </source>
</reference>
<dbReference type="AlphaFoldDB" id="A0ABD5EFC7"/>
<accession>A0ABD5EFC7</accession>
<evidence type="ECO:0000313" key="6">
    <source>
        <dbReference type="EMBL" id="MDT0433331.1"/>
    </source>
</evidence>
<comment type="caution">
    <text evidence="6">The sequence shown here is derived from an EMBL/GenBank/DDBJ whole genome shotgun (WGS) entry which is preliminary data.</text>
</comment>
<keyword evidence="3" id="KW-0012">Acyltransferase</keyword>
<dbReference type="PANTHER" id="PTHR34069">
    <property type="entry name" value="3-OXOACYL-[ACYL-CARRIER-PROTEIN] SYNTHASE 3"/>
    <property type="match status" value="1"/>
</dbReference>
<dbReference type="Proteomes" id="UP001183535">
    <property type="component" value="Unassembled WGS sequence"/>
</dbReference>
<name>A0ABD5EFC7_9ACTN</name>
<feature type="domain" description="Beta-ketoacyl-[acyl-carrier-protein] synthase III N-terminal" evidence="5">
    <location>
        <begin position="105"/>
        <end position="184"/>
    </location>
</feature>
<dbReference type="CDD" id="cd00830">
    <property type="entry name" value="KAS_III"/>
    <property type="match status" value="1"/>
</dbReference>
<dbReference type="InterPro" id="IPR013747">
    <property type="entry name" value="ACP_syn_III_C"/>
</dbReference>
<dbReference type="GO" id="GO:0016747">
    <property type="term" value="F:acyltransferase activity, transferring groups other than amino-acyl groups"/>
    <property type="evidence" value="ECO:0007669"/>
    <property type="project" value="UniProtKB-ARBA"/>
</dbReference>